<sequence length="150" mass="16256">MTSLLTHSHQDLALRAVDTSAYILTADIELVDVFKSDEEKRGGLHVDHLVARLPAEKKVDSQKLARCLRLLAASHWWTEPSPDVFAPTRWALLNTAGSPSWAYARPAALGVMIGCSALTEHMIDSAGAEADTNDASPFSMALQKTGSDKK</sequence>
<dbReference type="Proteomes" id="UP000292082">
    <property type="component" value="Unassembled WGS sequence"/>
</dbReference>
<reference evidence="1 2" key="1">
    <citation type="submission" date="2019-01" db="EMBL/GenBank/DDBJ databases">
        <title>Draft genome sequences of three monokaryotic isolates of the white-rot basidiomycete fungus Dichomitus squalens.</title>
        <authorList>
            <consortium name="DOE Joint Genome Institute"/>
            <person name="Lopez S.C."/>
            <person name="Andreopoulos B."/>
            <person name="Pangilinan J."/>
            <person name="Lipzen A."/>
            <person name="Riley R."/>
            <person name="Ahrendt S."/>
            <person name="Ng V."/>
            <person name="Barry K."/>
            <person name="Daum C."/>
            <person name="Grigoriev I.V."/>
            <person name="Hilden K.S."/>
            <person name="Makela M.R."/>
            <person name="de Vries R.P."/>
        </authorList>
    </citation>
    <scope>NUCLEOTIDE SEQUENCE [LARGE SCALE GENOMIC DNA]</scope>
    <source>
        <strain evidence="1 2">CBS 464.89</strain>
    </source>
</reference>
<dbReference type="InterPro" id="IPR036390">
    <property type="entry name" value="WH_DNA-bd_sf"/>
</dbReference>
<protein>
    <submittedName>
        <fullName evidence="1">Uncharacterized protein</fullName>
    </submittedName>
</protein>
<dbReference type="InterPro" id="IPR036388">
    <property type="entry name" value="WH-like_DNA-bd_sf"/>
</dbReference>
<evidence type="ECO:0000313" key="1">
    <source>
        <dbReference type="EMBL" id="TBU61151.1"/>
    </source>
</evidence>
<keyword evidence="2" id="KW-1185">Reference proteome</keyword>
<dbReference type="EMBL" id="ML145100">
    <property type="protein sequence ID" value="TBU61151.1"/>
    <property type="molecule type" value="Genomic_DNA"/>
</dbReference>
<name>A0A4Q9Q2G1_9APHY</name>
<accession>A0A4Q9Q2G1</accession>
<proteinExistence type="predicted"/>
<evidence type="ECO:0000313" key="2">
    <source>
        <dbReference type="Proteomes" id="UP000292082"/>
    </source>
</evidence>
<gene>
    <name evidence="1" type="ORF">BD310DRAFT_239451</name>
</gene>
<dbReference type="Gene3D" id="1.10.10.10">
    <property type="entry name" value="Winged helix-like DNA-binding domain superfamily/Winged helix DNA-binding domain"/>
    <property type="match status" value="1"/>
</dbReference>
<dbReference type="SUPFAM" id="SSF46785">
    <property type="entry name" value="Winged helix' DNA-binding domain"/>
    <property type="match status" value="1"/>
</dbReference>
<organism evidence="1 2">
    <name type="scientific">Dichomitus squalens</name>
    <dbReference type="NCBI Taxonomy" id="114155"/>
    <lineage>
        <taxon>Eukaryota</taxon>
        <taxon>Fungi</taxon>
        <taxon>Dikarya</taxon>
        <taxon>Basidiomycota</taxon>
        <taxon>Agaricomycotina</taxon>
        <taxon>Agaricomycetes</taxon>
        <taxon>Polyporales</taxon>
        <taxon>Polyporaceae</taxon>
        <taxon>Dichomitus</taxon>
    </lineage>
</organism>
<dbReference type="AlphaFoldDB" id="A0A4Q9Q2G1"/>